<dbReference type="SUPFAM" id="SSF109604">
    <property type="entry name" value="HD-domain/PDEase-like"/>
    <property type="match status" value="1"/>
</dbReference>
<sequence length="160" mass="17928">MDRVNKICSHALWQQAVAKIQELEKERVFCGHDVAHFLDVARLAYIENLEKGLALDKELIYGAALLHDIGRGLEYTQNIPHDQGSQLLAEKILPDCGYTKEEENAILEAISGHRTADTGTRADLAGLLYRADKKSRTCLFCSAQAECKWSTEKKNLTIEV</sequence>
<organism evidence="2 3">
    <name type="scientific">Blautia hansenii</name>
    <name type="common">Ruminococcus hansenii</name>
    <dbReference type="NCBI Taxonomy" id="1322"/>
    <lineage>
        <taxon>Bacteria</taxon>
        <taxon>Bacillati</taxon>
        <taxon>Bacillota</taxon>
        <taxon>Clostridia</taxon>
        <taxon>Lachnospirales</taxon>
        <taxon>Lachnospiraceae</taxon>
        <taxon>Blautia</taxon>
    </lineage>
</organism>
<name>A0ABX2I8F4_BLAHA</name>
<gene>
    <name evidence="2" type="ORF">G5A70_11125</name>
</gene>
<dbReference type="InterPro" id="IPR006674">
    <property type="entry name" value="HD_domain"/>
</dbReference>
<dbReference type="InterPro" id="IPR003607">
    <property type="entry name" value="HD/PDEase_dom"/>
</dbReference>
<comment type="caution">
    <text evidence="2">The sequence shown here is derived from an EMBL/GenBank/DDBJ whole genome shotgun (WGS) entry which is preliminary data.</text>
</comment>
<dbReference type="Pfam" id="PF01966">
    <property type="entry name" value="HD"/>
    <property type="match status" value="1"/>
</dbReference>
<accession>A0ABX2I8F4</accession>
<reference evidence="2 3" key="1">
    <citation type="journal article" date="2020" name="Cell Host Microbe">
        <title>Functional and Genomic Variation between Human-Derived Isolates of Lachnospiraceae Reveals Inter- and Intra-Species Diversity.</title>
        <authorList>
            <person name="Sorbara M.T."/>
            <person name="Littmann E.R."/>
            <person name="Fontana E."/>
            <person name="Moody T.U."/>
            <person name="Kohout C.E."/>
            <person name="Gjonbalaj M."/>
            <person name="Eaton V."/>
            <person name="Seok R."/>
            <person name="Leiner I.M."/>
            <person name="Pamer E.G."/>
        </authorList>
    </citation>
    <scope>NUCLEOTIDE SEQUENCE [LARGE SCALE GENOMIC DNA]</scope>
    <source>
        <strain evidence="2 3">MSK.15.26</strain>
    </source>
</reference>
<dbReference type="CDD" id="cd00077">
    <property type="entry name" value="HDc"/>
    <property type="match status" value="1"/>
</dbReference>
<dbReference type="EMBL" id="JAAITA010000015">
    <property type="protein sequence ID" value="NSJ86711.1"/>
    <property type="molecule type" value="Genomic_DNA"/>
</dbReference>
<dbReference type="SMART" id="SM00471">
    <property type="entry name" value="HDc"/>
    <property type="match status" value="1"/>
</dbReference>
<evidence type="ECO:0000313" key="2">
    <source>
        <dbReference type="EMBL" id="NSJ86711.1"/>
    </source>
</evidence>
<evidence type="ECO:0000259" key="1">
    <source>
        <dbReference type="SMART" id="SM00471"/>
    </source>
</evidence>
<proteinExistence type="predicted"/>
<dbReference type="Gene3D" id="1.10.3210.10">
    <property type="entry name" value="Hypothetical protein af1432"/>
    <property type="match status" value="1"/>
</dbReference>
<protein>
    <submittedName>
        <fullName evidence="2">HD domain-containing protein</fullName>
    </submittedName>
</protein>
<feature type="domain" description="HD/PDEase" evidence="1">
    <location>
        <begin position="29"/>
        <end position="146"/>
    </location>
</feature>
<evidence type="ECO:0000313" key="3">
    <source>
        <dbReference type="Proteomes" id="UP000822142"/>
    </source>
</evidence>
<dbReference type="Proteomes" id="UP000822142">
    <property type="component" value="Unassembled WGS sequence"/>
</dbReference>
<dbReference type="RefSeq" id="WP_173749714.1">
    <property type="nucleotide sequence ID" value="NZ_JAAITA010000015.1"/>
</dbReference>
<keyword evidence="3" id="KW-1185">Reference proteome</keyword>